<feature type="transmembrane region" description="Helical" evidence="1">
    <location>
        <begin position="388"/>
        <end position="409"/>
    </location>
</feature>
<feature type="transmembrane region" description="Helical" evidence="1">
    <location>
        <begin position="119"/>
        <end position="138"/>
    </location>
</feature>
<feature type="transmembrane region" description="Helical" evidence="1">
    <location>
        <begin position="231"/>
        <end position="249"/>
    </location>
</feature>
<dbReference type="KEGG" id="luo:HHL09_01890"/>
<name>A0A858REJ4_9BACT</name>
<keyword evidence="1" id="KW-0812">Transmembrane</keyword>
<dbReference type="EMBL" id="CP051774">
    <property type="protein sequence ID" value="QJE94583.1"/>
    <property type="molecule type" value="Genomic_DNA"/>
</dbReference>
<organism evidence="2 3">
    <name type="scientific">Luteolibacter luteus</name>
    <dbReference type="NCBI Taxonomy" id="2728835"/>
    <lineage>
        <taxon>Bacteria</taxon>
        <taxon>Pseudomonadati</taxon>
        <taxon>Verrucomicrobiota</taxon>
        <taxon>Verrucomicrobiia</taxon>
        <taxon>Verrucomicrobiales</taxon>
        <taxon>Verrucomicrobiaceae</taxon>
        <taxon>Luteolibacter</taxon>
    </lineage>
</organism>
<evidence type="ECO:0000256" key="1">
    <source>
        <dbReference type="SAM" id="Phobius"/>
    </source>
</evidence>
<feature type="transmembrane region" description="Helical" evidence="1">
    <location>
        <begin position="362"/>
        <end position="382"/>
    </location>
</feature>
<feature type="transmembrane region" description="Helical" evidence="1">
    <location>
        <begin position="62"/>
        <end position="83"/>
    </location>
</feature>
<feature type="transmembrane region" description="Helical" evidence="1">
    <location>
        <begin position="6"/>
        <end position="27"/>
    </location>
</feature>
<keyword evidence="3" id="KW-1185">Reference proteome</keyword>
<reference evidence="2 3" key="1">
    <citation type="submission" date="2020-04" db="EMBL/GenBank/DDBJ databases">
        <title>Luteolibacter sp. G-1-1-1 isolated from soil.</title>
        <authorList>
            <person name="Dahal R.H."/>
        </authorList>
    </citation>
    <scope>NUCLEOTIDE SEQUENCE [LARGE SCALE GENOMIC DNA]</scope>
    <source>
        <strain evidence="2 3">G-1-1-1</strain>
    </source>
</reference>
<protein>
    <recommendedName>
        <fullName evidence="4">Phytol kinase</fullName>
    </recommendedName>
</protein>
<gene>
    <name evidence="2" type="ORF">HHL09_01890</name>
</gene>
<feature type="transmembrane region" description="Helical" evidence="1">
    <location>
        <begin position="256"/>
        <end position="273"/>
    </location>
</feature>
<dbReference type="Proteomes" id="UP000501812">
    <property type="component" value="Chromosome"/>
</dbReference>
<dbReference type="GO" id="GO:0004143">
    <property type="term" value="F:ATP-dependent diacylglycerol kinase activity"/>
    <property type="evidence" value="ECO:0007669"/>
    <property type="project" value="InterPro"/>
</dbReference>
<evidence type="ECO:0008006" key="4">
    <source>
        <dbReference type="Google" id="ProtNLM"/>
    </source>
</evidence>
<evidence type="ECO:0000313" key="3">
    <source>
        <dbReference type="Proteomes" id="UP000501812"/>
    </source>
</evidence>
<feature type="transmembrane region" description="Helical" evidence="1">
    <location>
        <begin position="39"/>
        <end position="56"/>
    </location>
</feature>
<proteinExistence type="predicted"/>
<feature type="transmembrane region" description="Helical" evidence="1">
    <location>
        <begin position="182"/>
        <end position="199"/>
    </location>
</feature>
<sequence>MTVQEWLAIAGVLAALMLGLPLFRWLCERSGASAEASRKSVHVAMGLACAAFPWIFDRPLPVWILAALATLPLLLLRCVPALRSGLGSTLHGVKRVSYGEILFAPAVAAVFDLSNGDTLLHVIPVGILTVADAAGAIAGTKWGHRFYACGTGRKSAEGSAAFLVVAFLCAFLPLILTGRVDASYAVWIALTLAVLSMMAEGISDRGFDNLIIPLGCHFILARLLASDMPHLITRFTAAVILLGIVTAGARHSTLSGSSLIGGALLGYGCAILADPRFTLPPLAIFFSHLITTRRHKLTGVFDHRLDAVISHAIGCLSWSLAVNLGWIDSVTGLCGVSFAMAVQLAMADVATQTWLHSTKPQLLRATIKGWLVGALPGLIWLWQDAIRIAPVLAIVLILTPVACLLSHWIESRYAGSPTRLWMIKGTLSFLASTPALLLR</sequence>
<feature type="transmembrane region" description="Helical" evidence="1">
    <location>
        <begin position="326"/>
        <end position="350"/>
    </location>
</feature>
<accession>A0A858REJ4</accession>
<feature type="transmembrane region" description="Helical" evidence="1">
    <location>
        <begin position="159"/>
        <end position="176"/>
    </location>
</feature>
<dbReference type="InterPro" id="IPR037997">
    <property type="entry name" value="Dgk1-like"/>
</dbReference>
<dbReference type="PANTHER" id="PTHR31303">
    <property type="entry name" value="CTP-DEPENDENT DIACYLGLYCEROL KINASE 1"/>
    <property type="match status" value="1"/>
</dbReference>
<keyword evidence="1" id="KW-0472">Membrane</keyword>
<dbReference type="AlphaFoldDB" id="A0A858REJ4"/>
<evidence type="ECO:0000313" key="2">
    <source>
        <dbReference type="EMBL" id="QJE94583.1"/>
    </source>
</evidence>
<dbReference type="PANTHER" id="PTHR31303:SF1">
    <property type="entry name" value="CTP-DEPENDENT DIACYLGLYCEROL KINASE 1"/>
    <property type="match status" value="1"/>
</dbReference>
<dbReference type="RefSeq" id="WP_169452804.1">
    <property type="nucleotide sequence ID" value="NZ_CP051774.1"/>
</dbReference>
<keyword evidence="1" id="KW-1133">Transmembrane helix</keyword>